<reference evidence="2" key="1">
    <citation type="journal article" date="2017" name="Gigascience">
        <title>The genome draft of coconut (Cocos nucifera).</title>
        <authorList>
            <person name="Xiao Y."/>
            <person name="Xu P."/>
            <person name="Fan H."/>
            <person name="Baudouin L."/>
            <person name="Xia W."/>
            <person name="Bocs S."/>
            <person name="Xu J."/>
            <person name="Li Q."/>
            <person name="Guo A."/>
            <person name="Zhou L."/>
            <person name="Li J."/>
            <person name="Wu Y."/>
            <person name="Ma Z."/>
            <person name="Armero A."/>
            <person name="Issali A.E."/>
            <person name="Liu N."/>
            <person name="Peng M."/>
            <person name="Yang Y."/>
        </authorList>
    </citation>
    <scope>NUCLEOTIDE SEQUENCE</scope>
    <source>
        <tissue evidence="2">Spear leaf of Hainan Tall coconut</tissue>
    </source>
</reference>
<feature type="region of interest" description="Disordered" evidence="1">
    <location>
        <begin position="1"/>
        <end position="91"/>
    </location>
</feature>
<reference evidence="2" key="2">
    <citation type="submission" date="2019-07" db="EMBL/GenBank/DDBJ databases">
        <authorList>
            <person name="Yang Y."/>
            <person name="Bocs S."/>
            <person name="Baudouin L."/>
        </authorList>
    </citation>
    <scope>NUCLEOTIDE SEQUENCE</scope>
    <source>
        <tissue evidence="2">Spear leaf of Hainan Tall coconut</tissue>
    </source>
</reference>
<feature type="compositionally biased region" description="Basic and acidic residues" evidence="1">
    <location>
        <begin position="1"/>
        <end position="11"/>
    </location>
</feature>
<dbReference type="EMBL" id="CM017881">
    <property type="protein sequence ID" value="KAG1362716.1"/>
    <property type="molecule type" value="Genomic_DNA"/>
</dbReference>
<evidence type="ECO:0000256" key="1">
    <source>
        <dbReference type="SAM" id="MobiDB-lite"/>
    </source>
</evidence>
<accession>A0A8K0IMQ8</accession>
<proteinExistence type="predicted"/>
<evidence type="ECO:0000313" key="2">
    <source>
        <dbReference type="EMBL" id="KAG1362716.1"/>
    </source>
</evidence>
<dbReference type="AlphaFoldDB" id="A0A8K0IMQ8"/>
<comment type="caution">
    <text evidence="2">The sequence shown here is derived from an EMBL/GenBank/DDBJ whole genome shotgun (WGS) entry which is preliminary data.</text>
</comment>
<feature type="compositionally biased region" description="Low complexity" evidence="1">
    <location>
        <begin position="22"/>
        <end position="35"/>
    </location>
</feature>
<dbReference type="Proteomes" id="UP000797356">
    <property type="component" value="Chromosome 10"/>
</dbReference>
<protein>
    <submittedName>
        <fullName evidence="2">Putative ensconsin-like</fullName>
    </submittedName>
</protein>
<keyword evidence="3" id="KW-1185">Reference proteome</keyword>
<gene>
    <name evidence="2" type="ORF">COCNU_10G009350</name>
</gene>
<evidence type="ECO:0000313" key="3">
    <source>
        <dbReference type="Proteomes" id="UP000797356"/>
    </source>
</evidence>
<feature type="compositionally biased region" description="Basic residues" evidence="1">
    <location>
        <begin position="61"/>
        <end position="73"/>
    </location>
</feature>
<sequence>MPDGTSKRTRVDTPSSTAPVNTTAPIEAIAATEATVPLVSSSPPTEVQIPEPPTKQEKGVDKKKKSIARKVRCKVSSSRSNGDDEDLGENPFKNHEIVNSLIDGCNLPEVVDRITNVDFEQCT</sequence>
<feature type="compositionally biased region" description="Polar residues" evidence="1">
    <location>
        <begin position="12"/>
        <end position="21"/>
    </location>
</feature>
<organism evidence="2 3">
    <name type="scientific">Cocos nucifera</name>
    <name type="common">Coconut palm</name>
    <dbReference type="NCBI Taxonomy" id="13894"/>
    <lineage>
        <taxon>Eukaryota</taxon>
        <taxon>Viridiplantae</taxon>
        <taxon>Streptophyta</taxon>
        <taxon>Embryophyta</taxon>
        <taxon>Tracheophyta</taxon>
        <taxon>Spermatophyta</taxon>
        <taxon>Magnoliopsida</taxon>
        <taxon>Liliopsida</taxon>
        <taxon>Arecaceae</taxon>
        <taxon>Arecoideae</taxon>
        <taxon>Cocoseae</taxon>
        <taxon>Attaleinae</taxon>
        <taxon>Cocos</taxon>
    </lineage>
</organism>
<name>A0A8K0IMQ8_COCNU</name>